<dbReference type="SMART" id="SM00052">
    <property type="entry name" value="EAL"/>
    <property type="match status" value="1"/>
</dbReference>
<dbReference type="PaxDb" id="479437-Elen_1047"/>
<dbReference type="InterPro" id="IPR032710">
    <property type="entry name" value="NTF2-like_dom_sf"/>
</dbReference>
<protein>
    <submittedName>
        <fullName evidence="4">Diguanylate cyclase/phosphodiesterase</fullName>
    </submittedName>
</protein>
<gene>
    <name evidence="4" type="ordered locus">Elen_1047</name>
</gene>
<evidence type="ECO:0000313" key="5">
    <source>
        <dbReference type="Proteomes" id="UP000001377"/>
    </source>
</evidence>
<dbReference type="GO" id="GO:0071111">
    <property type="term" value="F:cyclic-guanylate-specific phosphodiesterase activity"/>
    <property type="evidence" value="ECO:0007669"/>
    <property type="project" value="InterPro"/>
</dbReference>
<sequence length="591" mass="65753">MSRRKSFESSGCVQIEGEEDGYDALTGLPDRTSLERRIEQRLAQKGRPFSLIAVDIDNFRSYNDAYGYAVGDAIIARFGRYLQTSLSTGVEMVGRVGSEEYLAIVDGADRDVLDGLTSDLLSVRLTIDGEGPSGESTSVSLTAGAGVVSWDGEAALTPAALIRQAEVALRKAKQLGRSRRYAFETDDAEFARLREDMRLSMELSVEIGDALERGEFEAFFQPLFRPSNGRIVGAEALARWRHPSRGLVSPAVFIPPLERSGAIVDLDLAIFEQCCRFLRDRLDKGAVIVPLNCNFSRLHFLDDSFADALKGIVDRYAVPPSYLCAEITESAFVEDFDTVIGQVKRLHEHGFSVAMDDFGSGYSSLGMLQNLPIDEVKIDQLFFQRDLSDFRNATVVYSMANIAKVLGLVVVCEGIETAEQVEFVKGIGCDIAQGFFFSRPVDEASFGGLLERALAHEPQKRSPLRKEDARSFIVRLFDHAFVRQDLDAFADCCFDDVQWQDRFEEGCFSGIDAVRASRARDERPGALHRVQGHHGERAVRRPRRGERRSGVRRRRGLPGRLLLRCVVFGNRCRGPSDQDEDRPSQPFGSFA</sequence>
<dbReference type="PANTHER" id="PTHR33121:SF70">
    <property type="entry name" value="SIGNALING PROTEIN YKOW"/>
    <property type="match status" value="1"/>
</dbReference>
<dbReference type="PROSITE" id="PS50887">
    <property type="entry name" value="GGDEF"/>
    <property type="match status" value="1"/>
</dbReference>
<dbReference type="SUPFAM" id="SSF55073">
    <property type="entry name" value="Nucleotide cyclase"/>
    <property type="match status" value="1"/>
</dbReference>
<dbReference type="PROSITE" id="PS50883">
    <property type="entry name" value="EAL"/>
    <property type="match status" value="1"/>
</dbReference>
<evidence type="ECO:0000259" key="3">
    <source>
        <dbReference type="PROSITE" id="PS50887"/>
    </source>
</evidence>
<dbReference type="InterPro" id="IPR000160">
    <property type="entry name" value="GGDEF_dom"/>
</dbReference>
<dbReference type="RefSeq" id="WP_015760366.1">
    <property type="nucleotide sequence ID" value="NC_013204.1"/>
</dbReference>
<dbReference type="Gene3D" id="3.20.20.450">
    <property type="entry name" value="EAL domain"/>
    <property type="match status" value="1"/>
</dbReference>
<feature type="region of interest" description="Disordered" evidence="1">
    <location>
        <begin position="519"/>
        <end position="552"/>
    </location>
</feature>
<organism evidence="4 5">
    <name type="scientific">Eggerthella lenta (strain ATCC 25559 / DSM 2243 / CCUG 17323 / JCM 9979 / KCTC 3265 / NCTC 11813 / VPI 0255 / 1899 B)</name>
    <name type="common">Eubacterium lentum</name>
    <dbReference type="NCBI Taxonomy" id="479437"/>
    <lineage>
        <taxon>Bacteria</taxon>
        <taxon>Bacillati</taxon>
        <taxon>Actinomycetota</taxon>
        <taxon>Coriobacteriia</taxon>
        <taxon>Eggerthellales</taxon>
        <taxon>Eggerthellaceae</taxon>
        <taxon>Eggerthella</taxon>
    </lineage>
</organism>
<dbReference type="SUPFAM" id="SSF141868">
    <property type="entry name" value="EAL domain-like"/>
    <property type="match status" value="1"/>
</dbReference>
<feature type="domain" description="GGDEF" evidence="3">
    <location>
        <begin position="47"/>
        <end position="185"/>
    </location>
</feature>
<evidence type="ECO:0000313" key="4">
    <source>
        <dbReference type="EMBL" id="ACV55018.1"/>
    </source>
</evidence>
<dbReference type="Proteomes" id="UP000001377">
    <property type="component" value="Chromosome"/>
</dbReference>
<dbReference type="InterPro" id="IPR050706">
    <property type="entry name" value="Cyclic-di-GMP_PDE-like"/>
</dbReference>
<dbReference type="PANTHER" id="PTHR33121">
    <property type="entry name" value="CYCLIC DI-GMP PHOSPHODIESTERASE PDEF"/>
    <property type="match status" value="1"/>
</dbReference>
<dbReference type="InterPro" id="IPR043128">
    <property type="entry name" value="Rev_trsase/Diguanyl_cyclase"/>
</dbReference>
<feature type="compositionally biased region" description="Basic residues" evidence="1">
    <location>
        <begin position="540"/>
        <end position="552"/>
    </location>
</feature>
<dbReference type="InterPro" id="IPR035919">
    <property type="entry name" value="EAL_sf"/>
</dbReference>
<dbReference type="GeneID" id="69510468"/>
<dbReference type="CDD" id="cd01949">
    <property type="entry name" value="GGDEF"/>
    <property type="match status" value="1"/>
</dbReference>
<dbReference type="EMBL" id="CP001726">
    <property type="protein sequence ID" value="ACV55018.1"/>
    <property type="molecule type" value="Genomic_DNA"/>
</dbReference>
<dbReference type="eggNOG" id="COG3706">
    <property type="taxonomic scope" value="Bacteria"/>
</dbReference>
<evidence type="ECO:0000259" key="2">
    <source>
        <dbReference type="PROSITE" id="PS50883"/>
    </source>
</evidence>
<dbReference type="Pfam" id="PF00990">
    <property type="entry name" value="GGDEF"/>
    <property type="match status" value="1"/>
</dbReference>
<dbReference type="SUPFAM" id="SSF54427">
    <property type="entry name" value="NTF2-like"/>
    <property type="match status" value="1"/>
</dbReference>
<dbReference type="SMART" id="SM00267">
    <property type="entry name" value="GGDEF"/>
    <property type="match status" value="1"/>
</dbReference>
<proteinExistence type="predicted"/>
<dbReference type="Pfam" id="PF00563">
    <property type="entry name" value="EAL"/>
    <property type="match status" value="1"/>
</dbReference>
<dbReference type="eggNOG" id="COG2200">
    <property type="taxonomic scope" value="Bacteria"/>
</dbReference>
<reference evidence="4 5" key="1">
    <citation type="journal article" date="2009" name="Stand. Genomic Sci.">
        <title>Complete genome sequence of Eggerthella lenta type strain (IPP VPI 0255).</title>
        <authorList>
            <person name="Saunders E."/>
            <person name="Pukall R."/>
            <person name="Abt B."/>
            <person name="Lapidus A."/>
            <person name="Glavina Del Rio T."/>
            <person name="Copeland A."/>
            <person name="Tice H."/>
            <person name="Cheng J.F."/>
            <person name="Lucas S."/>
            <person name="Chen F."/>
            <person name="Nolan M."/>
            <person name="Bruce D."/>
            <person name="Goodwin L."/>
            <person name="Pitluck S."/>
            <person name="Ivanova N."/>
            <person name="Mavromatis K."/>
            <person name="Ovchinnikova G."/>
            <person name="Pati A."/>
            <person name="Chen A."/>
            <person name="Palaniappan K."/>
            <person name="Land M."/>
            <person name="Hauser L."/>
            <person name="Chang Y.J."/>
            <person name="Jeffries C.D."/>
            <person name="Chain P."/>
            <person name="Meincke L."/>
            <person name="Sims D."/>
            <person name="Brettin T."/>
            <person name="Detter J.C."/>
            <person name="Goker M."/>
            <person name="Bristow J."/>
            <person name="Eisen J.A."/>
            <person name="Markowitz V."/>
            <person name="Hugenholtz P."/>
            <person name="Kyrpides N.C."/>
            <person name="Klenk H.P."/>
            <person name="Han C."/>
        </authorList>
    </citation>
    <scope>NUCLEOTIDE SEQUENCE [LARGE SCALE GENOMIC DNA]</scope>
    <source>
        <strain evidence="5">ATCC 25559 / DSM 2243 / CCUG 17323 / JCM 9979 / KCTC 3265 / NCTC 11813 / VPI 0255 / 1899 B</strain>
    </source>
</reference>
<name>C8WPD0_EGGLE</name>
<dbReference type="AlphaFoldDB" id="C8WPD0"/>
<accession>C8WPD0</accession>
<dbReference type="Gene3D" id="3.30.70.270">
    <property type="match status" value="1"/>
</dbReference>
<dbReference type="CDD" id="cd01948">
    <property type="entry name" value="EAL"/>
    <property type="match status" value="1"/>
</dbReference>
<dbReference type="KEGG" id="ele:Elen_1047"/>
<dbReference type="STRING" id="479437.Elen_1047"/>
<dbReference type="NCBIfam" id="TIGR00254">
    <property type="entry name" value="GGDEF"/>
    <property type="match status" value="1"/>
</dbReference>
<dbReference type="InterPro" id="IPR029787">
    <property type="entry name" value="Nucleotide_cyclase"/>
</dbReference>
<keyword evidence="5" id="KW-1185">Reference proteome</keyword>
<feature type="domain" description="EAL" evidence="2">
    <location>
        <begin position="200"/>
        <end position="454"/>
    </location>
</feature>
<dbReference type="InterPro" id="IPR001633">
    <property type="entry name" value="EAL_dom"/>
</dbReference>
<evidence type="ECO:0000256" key="1">
    <source>
        <dbReference type="SAM" id="MobiDB-lite"/>
    </source>
</evidence>
<dbReference type="HOGENOM" id="CLU_000445_70_50_11"/>